<dbReference type="AlphaFoldDB" id="A0A2X1UKJ2"/>
<dbReference type="RefSeq" id="WP_113062378.1">
    <property type="nucleotide sequence ID" value="NZ_UATH01000001.1"/>
</dbReference>
<dbReference type="Gene3D" id="3.30.300.30">
    <property type="match status" value="1"/>
</dbReference>
<organism evidence="3 4">
    <name type="scientific">Oligella urethralis</name>
    <dbReference type="NCBI Taxonomy" id="90245"/>
    <lineage>
        <taxon>Bacteria</taxon>
        <taxon>Pseudomonadati</taxon>
        <taxon>Pseudomonadota</taxon>
        <taxon>Betaproteobacteria</taxon>
        <taxon>Burkholderiales</taxon>
        <taxon>Alcaligenaceae</taxon>
        <taxon>Oligella</taxon>
    </lineage>
</organism>
<dbReference type="Proteomes" id="UP000250242">
    <property type="component" value="Unassembled WGS sequence"/>
</dbReference>
<evidence type="ECO:0000313" key="4">
    <source>
        <dbReference type="Proteomes" id="UP000250242"/>
    </source>
</evidence>
<feature type="region of interest" description="Disordered" evidence="1">
    <location>
        <begin position="1"/>
        <end position="20"/>
    </location>
</feature>
<proteinExistence type="predicted"/>
<dbReference type="Gene3D" id="3.40.50.12780">
    <property type="entry name" value="N-terminal domain of ligase-like"/>
    <property type="match status" value="1"/>
</dbReference>
<evidence type="ECO:0000313" key="3">
    <source>
        <dbReference type="EMBL" id="SPY07682.1"/>
    </source>
</evidence>
<accession>A0A2X1UKJ2</accession>
<protein>
    <submittedName>
        <fullName evidence="3">Phenylacetate-coenzyme A ligase</fullName>
        <ecNumber evidence="3">6.2.1.30</ecNumber>
    </submittedName>
</protein>
<dbReference type="EMBL" id="UATH01000001">
    <property type="protein sequence ID" value="SPY07682.1"/>
    <property type="molecule type" value="Genomic_DNA"/>
</dbReference>
<name>A0A2X1UKJ2_9BURK</name>
<dbReference type="SUPFAM" id="SSF56801">
    <property type="entry name" value="Acetyl-CoA synthetase-like"/>
    <property type="match status" value="1"/>
</dbReference>
<dbReference type="InterPro" id="IPR045851">
    <property type="entry name" value="AMP-bd_C_sf"/>
</dbReference>
<dbReference type="Pfam" id="PF00501">
    <property type="entry name" value="AMP-binding"/>
    <property type="match status" value="1"/>
</dbReference>
<feature type="compositionally biased region" description="Basic and acidic residues" evidence="1">
    <location>
        <begin position="1"/>
        <end position="13"/>
    </location>
</feature>
<dbReference type="InterPro" id="IPR042099">
    <property type="entry name" value="ANL_N_sf"/>
</dbReference>
<evidence type="ECO:0000259" key="2">
    <source>
        <dbReference type="Pfam" id="PF00501"/>
    </source>
</evidence>
<dbReference type="PANTHER" id="PTHR43845">
    <property type="entry name" value="BLR5969 PROTEIN"/>
    <property type="match status" value="1"/>
</dbReference>
<dbReference type="EC" id="6.2.1.30" evidence="3"/>
<gene>
    <name evidence="3" type="primary">paaK</name>
    <name evidence="3" type="ORF">NCTC11009_00894</name>
</gene>
<reference evidence="3 4" key="1">
    <citation type="submission" date="2018-06" db="EMBL/GenBank/DDBJ databases">
        <authorList>
            <consortium name="Pathogen Informatics"/>
            <person name="Doyle S."/>
        </authorList>
    </citation>
    <scope>NUCLEOTIDE SEQUENCE [LARGE SCALE GENOMIC DNA]</scope>
    <source>
        <strain evidence="3 4">NCTC11009</strain>
    </source>
</reference>
<evidence type="ECO:0000256" key="1">
    <source>
        <dbReference type="SAM" id="MobiDB-lite"/>
    </source>
</evidence>
<sequence>MDLKGNARSDKKASPYYSSRELRSKDEREFELFSQLRHNLRELMPQTPRLQEQLQGIDIATLQNREDLAAIPVVRKSTLMHQQHALRGSDDVCEGVFGGFAPVTWGQVARVYASPGPIYELDSSRPDYWRMAQALYAAGIRGGMLVHNCFSYHFTPAGNMLESGALALGCSVFPGGIGQTELQVKSMQDLRPQAYTGTPSFLKIILEKADEMGVTIDSLKHALFTAEAFTPTMQQWFAERGIDGYQCYGTADLGLIAYETSARDGLVVAEDIILEIVRPGTNEPVPEGEVGEVVVTTLNPDYPLLRFGTSDMSMILSGHSACGRSNDRIKGWMGRADQSIKVRGMFVHPEHVAELVKRLDGVSKARIVADAKVGSENLILRLERAEATDEAWIAKAESAAREVIKLRTVVEVLAPGTLPNDGLVIQDQRDYE</sequence>
<keyword evidence="3" id="KW-0436">Ligase</keyword>
<dbReference type="PANTHER" id="PTHR43845:SF1">
    <property type="entry name" value="BLR5969 PROTEIN"/>
    <property type="match status" value="1"/>
</dbReference>
<dbReference type="InterPro" id="IPR000873">
    <property type="entry name" value="AMP-dep_synth/lig_dom"/>
</dbReference>
<dbReference type="GO" id="GO:0047475">
    <property type="term" value="F:phenylacetate-CoA ligase activity"/>
    <property type="evidence" value="ECO:0007669"/>
    <property type="project" value="UniProtKB-EC"/>
</dbReference>
<feature type="domain" description="AMP-dependent synthetase/ligase" evidence="2">
    <location>
        <begin position="159"/>
        <end position="296"/>
    </location>
</feature>